<feature type="domain" description="FeoB-type G" evidence="18">
    <location>
        <begin position="4"/>
        <end position="166"/>
    </location>
</feature>
<dbReference type="InterPro" id="IPR011640">
    <property type="entry name" value="Fe2_transport_prot_B_C"/>
</dbReference>
<protein>
    <recommendedName>
        <fullName evidence="14 17">Ferrous iron transport protein B</fullName>
    </recommendedName>
</protein>
<dbReference type="InterPro" id="IPR027417">
    <property type="entry name" value="P-loop_NTPase"/>
</dbReference>
<feature type="binding site" evidence="16">
    <location>
        <position position="25"/>
    </location>
    <ligand>
        <name>Mg(2+)</name>
        <dbReference type="ChEBI" id="CHEBI:18420"/>
        <label>2</label>
    </ligand>
</feature>
<evidence type="ECO:0000313" key="19">
    <source>
        <dbReference type="EMBL" id="NEZ47150.1"/>
    </source>
</evidence>
<dbReference type="NCBIfam" id="TIGR00437">
    <property type="entry name" value="feoB"/>
    <property type="match status" value="1"/>
</dbReference>
<keyword evidence="5 17" id="KW-0410">Iron transport</keyword>
<organism evidence="19 20">
    <name type="scientific">Clostridium niameyense</name>
    <dbReference type="NCBI Taxonomy" id="1622073"/>
    <lineage>
        <taxon>Bacteria</taxon>
        <taxon>Bacillati</taxon>
        <taxon>Bacillota</taxon>
        <taxon>Clostridia</taxon>
        <taxon>Eubacteriales</taxon>
        <taxon>Clostridiaceae</taxon>
        <taxon>Clostridium</taxon>
    </lineage>
</organism>
<comment type="function">
    <text evidence="1 17">Probable transporter of a GTP-driven Fe(2+) uptake system.</text>
</comment>
<dbReference type="InterPro" id="IPR030389">
    <property type="entry name" value="G_FEOB_dom"/>
</dbReference>
<evidence type="ECO:0000256" key="14">
    <source>
        <dbReference type="NCBIfam" id="TIGR00437"/>
    </source>
</evidence>
<evidence type="ECO:0000256" key="13">
    <source>
        <dbReference type="ARBA" id="ARBA00023136"/>
    </source>
</evidence>
<dbReference type="Pfam" id="PF17910">
    <property type="entry name" value="FeoB_Cyto"/>
    <property type="match status" value="1"/>
</dbReference>
<evidence type="ECO:0000256" key="5">
    <source>
        <dbReference type="ARBA" id="ARBA00022496"/>
    </source>
</evidence>
<keyword evidence="6" id="KW-0997">Cell inner membrane</keyword>
<keyword evidence="10 17" id="KW-0408">Iron</keyword>
<evidence type="ECO:0000256" key="16">
    <source>
        <dbReference type="PIRSR" id="PIRSR603373-2"/>
    </source>
</evidence>
<dbReference type="Proteomes" id="UP000473885">
    <property type="component" value="Unassembled WGS sequence"/>
</dbReference>
<gene>
    <name evidence="19" type="primary">feoB</name>
    <name evidence="19" type="ORF">FDF74_08000</name>
</gene>
<feature type="binding site" evidence="15">
    <location>
        <begin position="36"/>
        <end position="40"/>
    </location>
    <ligand>
        <name>GTP</name>
        <dbReference type="ChEBI" id="CHEBI:37565"/>
        <label>1</label>
    </ligand>
</feature>
<dbReference type="InterPro" id="IPR041069">
    <property type="entry name" value="FeoB_Cyto"/>
</dbReference>
<feature type="transmembrane region" description="Helical" evidence="17">
    <location>
        <begin position="623"/>
        <end position="642"/>
    </location>
</feature>
<evidence type="ECO:0000256" key="3">
    <source>
        <dbReference type="ARBA" id="ARBA00022448"/>
    </source>
</evidence>
<comment type="caution">
    <text evidence="19">The sequence shown here is derived from an EMBL/GenBank/DDBJ whole genome shotgun (WGS) entry which is preliminary data.</text>
</comment>
<evidence type="ECO:0000256" key="12">
    <source>
        <dbReference type="ARBA" id="ARBA00023134"/>
    </source>
</evidence>
<evidence type="ECO:0000256" key="1">
    <source>
        <dbReference type="ARBA" id="ARBA00003926"/>
    </source>
</evidence>
<dbReference type="Pfam" id="PF07664">
    <property type="entry name" value="FeoB_C"/>
    <property type="match status" value="1"/>
</dbReference>
<evidence type="ECO:0000259" key="18">
    <source>
        <dbReference type="PROSITE" id="PS51711"/>
    </source>
</evidence>
<feature type="binding site" evidence="16">
    <location>
        <position position="22"/>
    </location>
    <ligand>
        <name>Mg(2+)</name>
        <dbReference type="ChEBI" id="CHEBI:18420"/>
        <label>1</label>
    </ligand>
</feature>
<feature type="transmembrane region" description="Helical" evidence="17">
    <location>
        <begin position="327"/>
        <end position="349"/>
    </location>
</feature>
<dbReference type="CDD" id="cd01879">
    <property type="entry name" value="FeoB"/>
    <property type="match status" value="1"/>
</dbReference>
<dbReference type="PANTHER" id="PTHR43185">
    <property type="entry name" value="FERROUS IRON TRANSPORT PROTEIN B"/>
    <property type="match status" value="1"/>
</dbReference>
<dbReference type="GO" id="GO:0005886">
    <property type="term" value="C:plasma membrane"/>
    <property type="evidence" value="ECO:0007669"/>
    <property type="project" value="UniProtKB-SubCell"/>
</dbReference>
<evidence type="ECO:0000256" key="9">
    <source>
        <dbReference type="ARBA" id="ARBA00022989"/>
    </source>
</evidence>
<keyword evidence="12 15" id="KW-0342">GTP-binding</keyword>
<dbReference type="Pfam" id="PF02421">
    <property type="entry name" value="FeoB_N"/>
    <property type="match status" value="1"/>
</dbReference>
<keyword evidence="20" id="KW-1185">Reference proteome</keyword>
<keyword evidence="7 17" id="KW-0812">Transmembrane</keyword>
<feature type="transmembrane region" description="Helical" evidence="17">
    <location>
        <begin position="654"/>
        <end position="677"/>
    </location>
</feature>
<keyword evidence="9 17" id="KW-1133">Transmembrane helix</keyword>
<dbReference type="AlphaFoldDB" id="A0A6M0RBU5"/>
<dbReference type="EMBL" id="SXDP01000005">
    <property type="protein sequence ID" value="NEZ47150.1"/>
    <property type="molecule type" value="Genomic_DNA"/>
</dbReference>
<name>A0A6M0RBU5_9CLOT</name>
<evidence type="ECO:0000256" key="7">
    <source>
        <dbReference type="ARBA" id="ARBA00022692"/>
    </source>
</evidence>
<evidence type="ECO:0000256" key="17">
    <source>
        <dbReference type="RuleBase" id="RU362098"/>
    </source>
</evidence>
<feature type="transmembrane region" description="Helical" evidence="17">
    <location>
        <begin position="290"/>
        <end position="307"/>
    </location>
</feature>
<dbReference type="PRINTS" id="PR00326">
    <property type="entry name" value="GTP1OBG"/>
</dbReference>
<proteinExistence type="inferred from homology"/>
<evidence type="ECO:0000256" key="11">
    <source>
        <dbReference type="ARBA" id="ARBA00023065"/>
    </source>
</evidence>
<keyword evidence="16" id="KW-0479">Metal-binding</keyword>
<feature type="binding site" evidence="15">
    <location>
        <begin position="57"/>
        <end position="60"/>
    </location>
    <ligand>
        <name>GTP</name>
        <dbReference type="ChEBI" id="CHEBI:37565"/>
        <label>1</label>
    </ligand>
</feature>
<feature type="binding site" evidence="15">
    <location>
        <begin position="117"/>
        <end position="120"/>
    </location>
    <ligand>
        <name>GTP</name>
        <dbReference type="ChEBI" id="CHEBI:37565"/>
        <label>1</label>
    </ligand>
</feature>
<keyword evidence="11" id="KW-0406">Ion transport</keyword>
<dbReference type="InterPro" id="IPR006073">
    <property type="entry name" value="GTP-bd"/>
</dbReference>
<dbReference type="PANTHER" id="PTHR43185:SF1">
    <property type="entry name" value="FE(2+) TRANSPORTER FEOB"/>
    <property type="match status" value="1"/>
</dbReference>
<comment type="subcellular location">
    <subcellularLocation>
        <location evidence="2">Cell inner membrane</location>
        <topology evidence="2">Multi-pass membrane protein</topology>
    </subcellularLocation>
    <subcellularLocation>
        <location evidence="17">Cell membrane</location>
        <topology evidence="17">Multi-pass membrane protein</topology>
    </subcellularLocation>
</comment>
<feature type="binding site" evidence="16">
    <location>
        <position position="23"/>
    </location>
    <ligand>
        <name>Mg(2+)</name>
        <dbReference type="ChEBI" id="CHEBI:18420"/>
        <label>2</label>
    </ligand>
</feature>
<dbReference type="InterPro" id="IPR003373">
    <property type="entry name" value="Fe2_transport_prot-B"/>
</dbReference>
<accession>A0A6M0RBU5</accession>
<dbReference type="SUPFAM" id="SSF52540">
    <property type="entry name" value="P-loop containing nucleoside triphosphate hydrolases"/>
    <property type="match status" value="1"/>
</dbReference>
<keyword evidence="8 15" id="KW-0547">Nucleotide-binding</keyword>
<keyword evidence="3 17" id="KW-0813">Transport</keyword>
<keyword evidence="4" id="KW-1003">Cell membrane</keyword>
<dbReference type="PROSITE" id="PS51711">
    <property type="entry name" value="G_FEOB"/>
    <property type="match status" value="1"/>
</dbReference>
<keyword evidence="16" id="KW-0460">Magnesium</keyword>
<dbReference type="FunFam" id="3.40.50.300:FF:000426">
    <property type="entry name" value="Ferrous iron transport protein B"/>
    <property type="match status" value="1"/>
</dbReference>
<dbReference type="GO" id="GO:0015093">
    <property type="term" value="F:ferrous iron transmembrane transporter activity"/>
    <property type="evidence" value="ECO:0007669"/>
    <property type="project" value="UniProtKB-UniRule"/>
</dbReference>
<comment type="similarity">
    <text evidence="17">Belongs to the TRAFAC class TrmE-Era-EngA-EngB-Septin-like GTPase superfamily. FeoB GTPase (TC 9.A.8) family.</text>
</comment>
<dbReference type="GO" id="GO:0046872">
    <property type="term" value="F:metal ion binding"/>
    <property type="evidence" value="ECO:0007669"/>
    <property type="project" value="UniProtKB-KW"/>
</dbReference>
<dbReference type="Pfam" id="PF07670">
    <property type="entry name" value="Gate"/>
    <property type="match status" value="2"/>
</dbReference>
<feature type="transmembrane region" description="Helical" evidence="17">
    <location>
        <begin position="396"/>
        <end position="418"/>
    </location>
</feature>
<dbReference type="InterPro" id="IPR011642">
    <property type="entry name" value="Gate_dom"/>
</dbReference>
<feature type="transmembrane region" description="Helical" evidence="17">
    <location>
        <begin position="527"/>
        <end position="546"/>
    </location>
</feature>
<feature type="transmembrane region" description="Helical" evidence="17">
    <location>
        <begin position="356"/>
        <end position="376"/>
    </location>
</feature>
<sequence>MKDRITVALVGNPNCGKTSLFNSLTGAKQHVGNWAGVTVEKKEGRMRFEGRDIRIVDLPGTYSLGAYSEDEIVARNFILEENPDVIINVVDSTNIERNLYLTVQLLEMTNNVVLAMNMMDEAKAKDIEIDLNKISNSLGISAVATVATKKMGLKELMSAAIAKADKGDKSSPKFDYGKEITEELNSIKNIIEDKNINIGYPKDWTAIKLLENDDYIIGKVKNESSGDKALSLIEKIQNNIEQSYSLDAETLVVDKRYDFISGIVSRAVRRNKKITETLSDKIDKVVTNRWLGIPIFAIIMFFMYQITMKFGNDFLGDGMVAPAFEAIGEWAGGALAAAGASEFLSSLIVDGIIEGMGSVLTFVPLIFVMYLLISILEDSGYMARAAYVMDRFMTSIGLHGKTAISMIIGSGCNVAGIMSTRTMESKKDRMIAILVNPFVSCGARLPVYALFAAAFFGDKKIGPFSASGVVIFSLYVLGILVAIIMGKIFSKTLFKGESSYFVMELPPYRVPTVKSVFIHMWEKASAFVKKAGTIIFGVVLVVWLLSNLPFGVEPGSAESVLGQIGAFVAPMFKPAGYGTWQAGVALVTGVLAKESVIATLGTVYAVGEGPALTTAIQNIFTPLSAYAFMVMTLLYTPCAAVIGAVKRETNSRKWAWFTAIYTFVVGWVFSVLVFQIGKLLGFS</sequence>
<reference evidence="19 20" key="1">
    <citation type="submission" date="2019-04" db="EMBL/GenBank/DDBJ databases">
        <title>Genome sequencing of Clostridium botulinum Groups I-IV and Clostridium butyricum.</title>
        <authorList>
            <person name="Brunt J."/>
            <person name="Van Vliet A.H.M."/>
            <person name="Stringer S.C."/>
            <person name="Carter A.T."/>
            <person name="Peck M.W."/>
        </authorList>
    </citation>
    <scope>NUCLEOTIDE SEQUENCE [LARGE SCALE GENOMIC DNA]</scope>
    <source>
        <strain evidence="19 20">IFR 18/094</strain>
    </source>
</reference>
<dbReference type="Gene3D" id="3.40.50.300">
    <property type="entry name" value="P-loop containing nucleotide triphosphate hydrolases"/>
    <property type="match status" value="1"/>
</dbReference>
<evidence type="ECO:0000313" key="20">
    <source>
        <dbReference type="Proteomes" id="UP000473885"/>
    </source>
</evidence>
<evidence type="ECO:0000256" key="4">
    <source>
        <dbReference type="ARBA" id="ARBA00022475"/>
    </source>
</evidence>
<evidence type="ECO:0000256" key="15">
    <source>
        <dbReference type="PIRSR" id="PIRSR603373-1"/>
    </source>
</evidence>
<evidence type="ECO:0000256" key="2">
    <source>
        <dbReference type="ARBA" id="ARBA00004429"/>
    </source>
</evidence>
<feature type="transmembrane region" description="Helical" evidence="17">
    <location>
        <begin position="430"/>
        <end position="455"/>
    </location>
</feature>
<dbReference type="Gene3D" id="1.10.287.1770">
    <property type="match status" value="1"/>
</dbReference>
<keyword evidence="13 17" id="KW-0472">Membrane</keyword>
<feature type="binding site" evidence="16">
    <location>
        <position position="26"/>
    </location>
    <ligand>
        <name>Mg(2+)</name>
        <dbReference type="ChEBI" id="CHEBI:18420"/>
        <label>2</label>
    </ligand>
</feature>
<feature type="binding site" evidence="15">
    <location>
        <begin position="11"/>
        <end position="18"/>
    </location>
    <ligand>
        <name>GTP</name>
        <dbReference type="ChEBI" id="CHEBI:37565"/>
        <label>1</label>
    </ligand>
</feature>
<evidence type="ECO:0000256" key="10">
    <source>
        <dbReference type="ARBA" id="ARBA00023004"/>
    </source>
</evidence>
<feature type="binding site" evidence="15">
    <location>
        <begin position="146"/>
        <end position="148"/>
    </location>
    <ligand>
        <name>GTP</name>
        <dbReference type="ChEBI" id="CHEBI:37565"/>
        <label>1</label>
    </ligand>
</feature>
<dbReference type="InterPro" id="IPR050860">
    <property type="entry name" value="FeoB_GTPase"/>
</dbReference>
<dbReference type="RefSeq" id="WP_163249242.1">
    <property type="nucleotide sequence ID" value="NZ_SXDP01000005.1"/>
</dbReference>
<evidence type="ECO:0000256" key="8">
    <source>
        <dbReference type="ARBA" id="ARBA00022741"/>
    </source>
</evidence>
<dbReference type="GO" id="GO:0005525">
    <property type="term" value="F:GTP binding"/>
    <property type="evidence" value="ECO:0007669"/>
    <property type="project" value="UniProtKB-KW"/>
</dbReference>
<feature type="transmembrane region" description="Helical" evidence="17">
    <location>
        <begin position="461"/>
        <end position="485"/>
    </location>
</feature>
<evidence type="ECO:0000256" key="6">
    <source>
        <dbReference type="ARBA" id="ARBA00022519"/>
    </source>
</evidence>